<dbReference type="VEuPathDB" id="MicrosporidiaDB:M896_031540"/>
<name>A0A0B2UMH4_9MICR</name>
<dbReference type="GO" id="GO:0005829">
    <property type="term" value="C:cytosol"/>
    <property type="evidence" value="ECO:0007669"/>
    <property type="project" value="TreeGrafter"/>
</dbReference>
<comment type="caution">
    <text evidence="7">The sequence shown here is derived from an EMBL/GenBank/DDBJ whole genome shotgun (WGS) entry which is preliminary data.</text>
</comment>
<comment type="similarity">
    <text evidence="1">Belongs to the metallo-dependent hydrolases superfamily. TatD-type hydrolase family.</text>
</comment>
<organism evidence="7 8">
    <name type="scientific">Ordospora colligata OC4</name>
    <dbReference type="NCBI Taxonomy" id="1354746"/>
    <lineage>
        <taxon>Eukaryota</taxon>
        <taxon>Fungi</taxon>
        <taxon>Fungi incertae sedis</taxon>
        <taxon>Microsporidia</taxon>
        <taxon>Ordosporidae</taxon>
        <taxon>Ordospora</taxon>
    </lineage>
</organism>
<dbReference type="CDD" id="cd01310">
    <property type="entry name" value="TatD_DNAse"/>
    <property type="match status" value="1"/>
</dbReference>
<proteinExistence type="inferred from homology"/>
<evidence type="ECO:0000313" key="8">
    <source>
        <dbReference type="Proteomes" id="UP000031056"/>
    </source>
</evidence>
<dbReference type="AlphaFoldDB" id="A0A0B2UMH4"/>
<dbReference type="SUPFAM" id="SSF51556">
    <property type="entry name" value="Metallo-dependent hydrolases"/>
    <property type="match status" value="1"/>
</dbReference>
<feature type="binding site" evidence="5">
    <location>
        <position position="91"/>
    </location>
    <ligand>
        <name>a divalent metal cation</name>
        <dbReference type="ChEBI" id="CHEBI:60240"/>
        <label>1</label>
    </ligand>
</feature>
<dbReference type="GO" id="GO:0008296">
    <property type="term" value="F:3'-5'-DNA exonuclease activity"/>
    <property type="evidence" value="ECO:0007669"/>
    <property type="project" value="TreeGrafter"/>
</dbReference>
<dbReference type="GeneID" id="26261290"/>
<dbReference type="InterPro" id="IPR018228">
    <property type="entry name" value="DNase_TatD-rel_CS"/>
</dbReference>
<dbReference type="HOGENOM" id="CLU_031506_1_1_1"/>
<dbReference type="GeneID" id="26261438"/>
<evidence type="ECO:0000256" key="2">
    <source>
        <dbReference type="ARBA" id="ARBA00022722"/>
    </source>
</evidence>
<evidence type="ECO:0000313" key="7">
    <source>
        <dbReference type="EMBL" id="KHN70165.1"/>
    </source>
</evidence>
<dbReference type="InParanoid" id="A0A0B2UMH4"/>
<feature type="binding site" evidence="5">
    <location>
        <position position="147"/>
    </location>
    <ligand>
        <name>a divalent metal cation</name>
        <dbReference type="ChEBI" id="CHEBI:60240"/>
        <label>2</label>
    </ligand>
</feature>
<dbReference type="STRING" id="1354746.A0A0B2UMH4"/>
<dbReference type="Proteomes" id="UP000031056">
    <property type="component" value="Unassembled WGS sequence"/>
</dbReference>
<dbReference type="PANTHER" id="PTHR10060">
    <property type="entry name" value="TATD FAMILY DEOXYRIBONUCLEASE"/>
    <property type="match status" value="1"/>
</dbReference>
<keyword evidence="3 5" id="KW-0479">Metal-binding</keyword>
<sequence>MLIDIAVNITDSQLAKNQEMLDQIIGRARESNVMPVFTGIDCETSRKCVELARRYRTVATVGIHPTSSQQCLDVSGIECLVKEDVVVAVGECGLDYDRLEFADVNSQKRIFRSQLDLNGECYFFHSRTCHRDFMEMICDYSLRGVVHSFTGTHEEAKELIRKGLYIGINGCSVKTEEGIEVLKELPIDSILVETDSPYCKIRNSYAGSKYVTSYFDGQKALKKRNEPCCVIQVAEVISKVKNMEYEVVADTLLNNTFSLYGDKVRYTAKLWQEV</sequence>
<dbReference type="EMBL" id="JOKQ01000003">
    <property type="protein sequence ID" value="KHN70165.1"/>
    <property type="molecule type" value="Genomic_DNA"/>
</dbReference>
<keyword evidence="8" id="KW-1185">Reference proteome</keyword>
<gene>
    <name evidence="6" type="ORF">M896_030060</name>
    <name evidence="7" type="ORF">M896_031540</name>
</gene>
<dbReference type="PROSITE" id="PS01091">
    <property type="entry name" value="TATD_3"/>
    <property type="match status" value="1"/>
</dbReference>
<dbReference type="EMBL" id="JOKQ01000003">
    <property type="protein sequence ID" value="KHN70021.1"/>
    <property type="molecule type" value="Genomic_DNA"/>
</dbReference>
<protein>
    <submittedName>
        <fullName evidence="7">Mg-dependent DNase</fullName>
    </submittedName>
</protein>
<feature type="binding site" evidence="5">
    <location>
        <position position="195"/>
    </location>
    <ligand>
        <name>a divalent metal cation</name>
        <dbReference type="ChEBI" id="CHEBI:60240"/>
        <label>1</label>
    </ligand>
</feature>
<dbReference type="FunCoup" id="A0A0B2UMH4">
    <property type="interactions" value="82"/>
</dbReference>
<dbReference type="RefSeq" id="XP_014564063.1">
    <property type="nucleotide sequence ID" value="XM_014708577.1"/>
</dbReference>
<dbReference type="InterPro" id="IPR050891">
    <property type="entry name" value="TatD-type_Hydrolase"/>
</dbReference>
<evidence type="ECO:0000256" key="5">
    <source>
        <dbReference type="PIRSR" id="PIRSR005902-1"/>
    </source>
</evidence>
<evidence type="ECO:0000256" key="4">
    <source>
        <dbReference type="ARBA" id="ARBA00022801"/>
    </source>
</evidence>
<dbReference type="VEuPathDB" id="MicrosporidiaDB:M896_030060"/>
<reference evidence="7 8" key="1">
    <citation type="journal article" date="2014" name="MBio">
        <title>The Ordospora colligata genome; evolution of extreme reduction in microsporidia and host-to-parasite horizontal gene transfer.</title>
        <authorList>
            <person name="Pombert J.-F."/>
            <person name="Haag K.L."/>
            <person name="Beidas S."/>
            <person name="Ebert D."/>
            <person name="Keeling P.J."/>
        </authorList>
    </citation>
    <scope>NUCLEOTIDE SEQUENCE [LARGE SCALE GENOMIC DNA]</scope>
    <source>
        <strain evidence="7 8">OC4</strain>
    </source>
</reference>
<keyword evidence="2" id="KW-0540">Nuclease</keyword>
<dbReference type="Pfam" id="PF01026">
    <property type="entry name" value="TatD_DNase"/>
    <property type="match status" value="1"/>
</dbReference>
<feature type="binding site" evidence="5">
    <location>
        <position position="125"/>
    </location>
    <ligand>
        <name>a divalent metal cation</name>
        <dbReference type="ChEBI" id="CHEBI:60240"/>
        <label>2</label>
    </ligand>
</feature>
<dbReference type="RefSeq" id="XP_014564207.1">
    <property type="nucleotide sequence ID" value="XM_014708721.1"/>
</dbReference>
<evidence type="ECO:0000256" key="3">
    <source>
        <dbReference type="ARBA" id="ARBA00022723"/>
    </source>
</evidence>
<dbReference type="InterPro" id="IPR001130">
    <property type="entry name" value="TatD-like"/>
</dbReference>
<dbReference type="Gene3D" id="3.20.20.140">
    <property type="entry name" value="Metal-dependent hydrolases"/>
    <property type="match status" value="1"/>
</dbReference>
<evidence type="ECO:0000313" key="6">
    <source>
        <dbReference type="EMBL" id="KHN70021.1"/>
    </source>
</evidence>
<dbReference type="GO" id="GO:0046872">
    <property type="term" value="F:metal ion binding"/>
    <property type="evidence" value="ECO:0007669"/>
    <property type="project" value="UniProtKB-KW"/>
</dbReference>
<accession>A0A0B2UMH4</accession>
<dbReference type="OrthoDB" id="6079689at2759"/>
<dbReference type="PANTHER" id="PTHR10060:SF15">
    <property type="entry name" value="DEOXYRIBONUCLEASE TATDN1"/>
    <property type="match status" value="1"/>
</dbReference>
<keyword evidence="4" id="KW-0378">Hydrolase</keyword>
<evidence type="ECO:0000256" key="1">
    <source>
        <dbReference type="ARBA" id="ARBA00009275"/>
    </source>
</evidence>
<dbReference type="InterPro" id="IPR032466">
    <property type="entry name" value="Metal_Hydrolase"/>
</dbReference>
<dbReference type="PIRSF" id="PIRSF005902">
    <property type="entry name" value="DNase_TatD"/>
    <property type="match status" value="1"/>
</dbReference>